<name>A0A834YYK7_TETSI</name>
<keyword evidence="4 9" id="KW-0800">Toxin</keyword>
<dbReference type="InterPro" id="IPR046533">
    <property type="entry name" value="DUF6598"/>
</dbReference>
<gene>
    <name evidence="11" type="ORF">HHK36_019021</name>
</gene>
<proteinExistence type="inferred from homology"/>
<comment type="similarity">
    <text evidence="2">Belongs to the ribosome-inactivating protein family. Type 1 RIP subfamily.</text>
</comment>
<keyword evidence="12" id="KW-1185">Reference proteome</keyword>
<dbReference type="Gene3D" id="3.40.420.10">
    <property type="entry name" value="Ricin (A subunit), domain 1"/>
    <property type="match status" value="1"/>
</dbReference>
<sequence>MKIIRHDSFGEDDEMEPESMEKAPVMIPRIRRYCGRFVRPLIQLYSVYIMNFTGNIYGTIRVQDTMLLQDLYIREREESEPICPAHNELLMSGPDVAMSARGDFAIFVDLMELHAWVHCVHRDAVEAAVEVKLIIRDGEDPSHVFGRITACNSYFAEEILLFRKRSDKHMDVRSGQLIPLSRFVVTVPVHSFLIVRADLWNYNAISSDAIVKGTVEFPFPTELRGTFEKRICGQCSEIQVKGTFGQLKDKQRPTKVGRSGRGSGRLSKWSRGFMEMMKTVKCFQEDEEDDEEEFGLKKDGYFQKVMAPRRSKAPRRPRFPARGMKFEESLNVEQVNGRKYRNFIRKMRNNLRFTYSHNIGVLPKLQKPIRFFDVIIETNKSNTRLRFQLNDLYLLGFQNRVGRWFEFPTEQGADEILQNDQSPPEHEMTDSELLPFDGNYNDLIGENMETTKFGRARIVTAAHVLNNSTNNSARKSACFVLIQIISESIRFRLICDHLSHAFEGDQIKLSPQMTALERNWGVLSNLLLKQDQNHDEPFSLAQPHASGIKSFWDVTQALGLLLRQIFPVGSLAVDLDAWFNLKDADDIYALREKKRREVAKGLLLPPAMIEFHGLFQNIENLRSSVRSCRGHQKFCSGKALENFVSMKPFAESDPQAFIQYSSLRVTKGLNCYSNVECDD</sequence>
<dbReference type="InterPro" id="IPR017989">
    <property type="entry name" value="Ribosome_inactivat_1/2"/>
</dbReference>
<evidence type="ECO:0000256" key="8">
    <source>
        <dbReference type="ARBA" id="ARBA00030788"/>
    </source>
</evidence>
<reference evidence="11 12" key="1">
    <citation type="submission" date="2020-04" db="EMBL/GenBank/DDBJ databases">
        <title>Plant Genome Project.</title>
        <authorList>
            <person name="Zhang R.-G."/>
        </authorList>
    </citation>
    <scope>NUCLEOTIDE SEQUENCE [LARGE SCALE GENOMIC DNA]</scope>
    <source>
        <strain evidence="11">YNK0</strain>
        <tissue evidence="11">Leaf</tissue>
    </source>
</reference>
<comment type="catalytic activity">
    <reaction evidence="1 9">
        <text>Endohydrolysis of the N-glycosidic bond at one specific adenosine on the 28S rRNA.</text>
        <dbReference type="EC" id="3.2.2.22"/>
    </reaction>
</comment>
<dbReference type="InterPro" id="IPR001574">
    <property type="entry name" value="Ribosome_inactivat_prot"/>
</dbReference>
<dbReference type="GO" id="GO:0030598">
    <property type="term" value="F:rRNA N-glycosylase activity"/>
    <property type="evidence" value="ECO:0007669"/>
    <property type="project" value="UniProtKB-EC"/>
</dbReference>
<dbReference type="Pfam" id="PF20241">
    <property type="entry name" value="DUF6598"/>
    <property type="match status" value="1"/>
</dbReference>
<dbReference type="Proteomes" id="UP000655225">
    <property type="component" value="Unassembled WGS sequence"/>
</dbReference>
<dbReference type="EMBL" id="JABCRI010000013">
    <property type="protein sequence ID" value="KAF8395081.1"/>
    <property type="molecule type" value="Genomic_DNA"/>
</dbReference>
<dbReference type="EC" id="3.2.2.22" evidence="3"/>
<dbReference type="InterPro" id="IPR016138">
    <property type="entry name" value="Ribosome_inactivat_prot_sub1"/>
</dbReference>
<evidence type="ECO:0000256" key="1">
    <source>
        <dbReference type="ARBA" id="ARBA00000237"/>
    </source>
</evidence>
<accession>A0A834YYK7</accession>
<dbReference type="PANTHER" id="PTHR33453:SF9">
    <property type="entry name" value="ALBUMIN B-32"/>
    <property type="match status" value="1"/>
</dbReference>
<evidence type="ECO:0000313" key="11">
    <source>
        <dbReference type="EMBL" id="KAF8395081.1"/>
    </source>
</evidence>
<evidence type="ECO:0000256" key="2">
    <source>
        <dbReference type="ARBA" id="ARBA00008544"/>
    </source>
</evidence>
<feature type="domain" description="DUF6598" evidence="10">
    <location>
        <begin position="121"/>
        <end position="241"/>
    </location>
</feature>
<evidence type="ECO:0000256" key="3">
    <source>
        <dbReference type="ARBA" id="ARBA00012001"/>
    </source>
</evidence>
<dbReference type="InterPro" id="IPR036041">
    <property type="entry name" value="Ribosome-inact_prot_sf"/>
</dbReference>
<evidence type="ECO:0000256" key="4">
    <source>
        <dbReference type="ARBA" id="ARBA00022656"/>
    </source>
</evidence>
<evidence type="ECO:0000256" key="5">
    <source>
        <dbReference type="ARBA" id="ARBA00022801"/>
    </source>
</evidence>
<dbReference type="OrthoDB" id="1602268at2759"/>
<dbReference type="AlphaFoldDB" id="A0A834YYK7"/>
<keyword evidence="6 9" id="KW-0611">Plant defense</keyword>
<evidence type="ECO:0000256" key="6">
    <source>
        <dbReference type="ARBA" id="ARBA00022821"/>
    </source>
</evidence>
<evidence type="ECO:0000256" key="9">
    <source>
        <dbReference type="RuleBase" id="RU004915"/>
    </source>
</evidence>
<dbReference type="PANTHER" id="PTHR33453">
    <property type="match status" value="1"/>
</dbReference>
<protein>
    <recommendedName>
        <fullName evidence="3">rRNA N-glycosylase</fullName>
        <ecNumber evidence="3">3.2.2.22</ecNumber>
    </recommendedName>
    <alternativeName>
        <fullName evidence="8">rRNA N-glycosidase</fullName>
    </alternativeName>
</protein>
<dbReference type="GO" id="GO:0090729">
    <property type="term" value="F:toxin activity"/>
    <property type="evidence" value="ECO:0007669"/>
    <property type="project" value="UniProtKB-KW"/>
</dbReference>
<evidence type="ECO:0000313" key="12">
    <source>
        <dbReference type="Proteomes" id="UP000655225"/>
    </source>
</evidence>
<dbReference type="GO" id="GO:0017148">
    <property type="term" value="P:negative regulation of translation"/>
    <property type="evidence" value="ECO:0007669"/>
    <property type="project" value="UniProtKB-KW"/>
</dbReference>
<organism evidence="11 12">
    <name type="scientific">Tetracentron sinense</name>
    <name type="common">Spur-leaf</name>
    <dbReference type="NCBI Taxonomy" id="13715"/>
    <lineage>
        <taxon>Eukaryota</taxon>
        <taxon>Viridiplantae</taxon>
        <taxon>Streptophyta</taxon>
        <taxon>Embryophyta</taxon>
        <taxon>Tracheophyta</taxon>
        <taxon>Spermatophyta</taxon>
        <taxon>Magnoliopsida</taxon>
        <taxon>Trochodendrales</taxon>
        <taxon>Trochodendraceae</taxon>
        <taxon>Tetracentron</taxon>
    </lineage>
</organism>
<dbReference type="GO" id="GO:0006952">
    <property type="term" value="P:defense response"/>
    <property type="evidence" value="ECO:0007669"/>
    <property type="project" value="UniProtKB-KW"/>
</dbReference>
<evidence type="ECO:0000256" key="7">
    <source>
        <dbReference type="ARBA" id="ARBA00023193"/>
    </source>
</evidence>
<dbReference type="Pfam" id="PF00161">
    <property type="entry name" value="RIP"/>
    <property type="match status" value="1"/>
</dbReference>
<dbReference type="SUPFAM" id="SSF56371">
    <property type="entry name" value="Ribosome inactivating proteins (RIP)"/>
    <property type="match status" value="1"/>
</dbReference>
<keyword evidence="5 9" id="KW-0378">Hydrolase</keyword>
<keyword evidence="7 9" id="KW-0652">Protein synthesis inhibitor</keyword>
<comment type="caution">
    <text evidence="11">The sequence shown here is derived from an EMBL/GenBank/DDBJ whole genome shotgun (WGS) entry which is preliminary data.</text>
</comment>
<dbReference type="PRINTS" id="PR00396">
    <property type="entry name" value="SHIGARICIN"/>
</dbReference>
<evidence type="ECO:0000259" key="10">
    <source>
        <dbReference type="Pfam" id="PF20241"/>
    </source>
</evidence>